<protein>
    <recommendedName>
        <fullName evidence="3">YtxH domain-containing protein</fullName>
    </recommendedName>
</protein>
<keyword evidence="2" id="KW-1185">Reference proteome</keyword>
<dbReference type="AlphaFoldDB" id="A0A9W6HBC9"/>
<accession>A0A9W6HBC9</accession>
<evidence type="ECO:0000313" key="1">
    <source>
        <dbReference type="EMBL" id="GLJ76899.1"/>
    </source>
</evidence>
<gene>
    <name evidence="1" type="ORF">GCM10017584_24730</name>
</gene>
<comment type="caution">
    <text evidence="1">The sequence shown here is derived from an EMBL/GenBank/DDBJ whole genome shotgun (WGS) entry which is preliminary data.</text>
</comment>
<reference evidence="1" key="2">
    <citation type="submission" date="2023-01" db="EMBL/GenBank/DDBJ databases">
        <authorList>
            <person name="Sun Q."/>
            <person name="Evtushenko L."/>
        </authorList>
    </citation>
    <scope>NUCLEOTIDE SEQUENCE</scope>
    <source>
        <strain evidence="1">VKM Ac-1401</strain>
    </source>
</reference>
<dbReference type="RefSeq" id="WP_271177556.1">
    <property type="nucleotide sequence ID" value="NZ_BAAAJO010000002.1"/>
</dbReference>
<evidence type="ECO:0000313" key="2">
    <source>
        <dbReference type="Proteomes" id="UP001142372"/>
    </source>
</evidence>
<dbReference type="Proteomes" id="UP001142372">
    <property type="component" value="Unassembled WGS sequence"/>
</dbReference>
<sequence length="91" mass="9465">MKFIIFLAGVGVGYVFGSKSGRQAYERIKRQVNGFTQSAPVQQVAGDVKDLAGKAASELGDRVSDVVDKASDKLDDITGKAAKPSSGTATS</sequence>
<dbReference type="EMBL" id="BSEN01000012">
    <property type="protein sequence ID" value="GLJ76899.1"/>
    <property type="molecule type" value="Genomic_DNA"/>
</dbReference>
<proteinExistence type="predicted"/>
<name>A0A9W6HBC9_9MICO</name>
<organism evidence="1 2">
    <name type="scientific">Leifsonia poae</name>
    <dbReference type="NCBI Taxonomy" id="110933"/>
    <lineage>
        <taxon>Bacteria</taxon>
        <taxon>Bacillati</taxon>
        <taxon>Actinomycetota</taxon>
        <taxon>Actinomycetes</taxon>
        <taxon>Micrococcales</taxon>
        <taxon>Microbacteriaceae</taxon>
        <taxon>Leifsonia</taxon>
    </lineage>
</organism>
<reference evidence="1" key="1">
    <citation type="journal article" date="2014" name="Int. J. Syst. Evol. Microbiol.">
        <title>Complete genome sequence of Corynebacterium casei LMG S-19264T (=DSM 44701T), isolated from a smear-ripened cheese.</title>
        <authorList>
            <consortium name="US DOE Joint Genome Institute (JGI-PGF)"/>
            <person name="Walter F."/>
            <person name="Albersmeier A."/>
            <person name="Kalinowski J."/>
            <person name="Ruckert C."/>
        </authorList>
    </citation>
    <scope>NUCLEOTIDE SEQUENCE</scope>
    <source>
        <strain evidence="1">VKM Ac-1401</strain>
    </source>
</reference>
<evidence type="ECO:0008006" key="3">
    <source>
        <dbReference type="Google" id="ProtNLM"/>
    </source>
</evidence>